<name>A0A7T0M4M5_9SPIT</name>
<geneLocation type="mitochondrion" evidence="2"/>
<keyword evidence="1" id="KW-1133">Transmembrane helix</keyword>
<organism evidence="2">
    <name type="scientific">Strombidium cf. sulcatum</name>
    <dbReference type="NCBI Taxonomy" id="2793073"/>
    <lineage>
        <taxon>Eukaryota</taxon>
        <taxon>Sar</taxon>
        <taxon>Alveolata</taxon>
        <taxon>Ciliophora</taxon>
        <taxon>Intramacronucleata</taxon>
        <taxon>Spirotrichea</taxon>
        <taxon>Oligotrichia</taxon>
        <taxon>Strombidiidae</taxon>
        <taxon>Strombidium</taxon>
    </lineage>
</organism>
<evidence type="ECO:0000313" key="2">
    <source>
        <dbReference type="EMBL" id="QPL15945.1"/>
    </source>
</evidence>
<gene>
    <name evidence="2" type="primary">nad1_b</name>
</gene>
<keyword evidence="1" id="KW-0812">Transmembrane</keyword>
<feature type="transmembrane region" description="Helical" evidence="1">
    <location>
        <begin position="56"/>
        <end position="81"/>
    </location>
</feature>
<accession>A0A7T0M4M5</accession>
<dbReference type="RefSeq" id="YP_010049540.1">
    <property type="nucleotide sequence ID" value="NC_054369.1"/>
</dbReference>
<protein>
    <submittedName>
        <fullName evidence="2">NADH dehydrogenase subunit 1b</fullName>
    </submittedName>
</protein>
<proteinExistence type="predicted"/>
<dbReference type="GeneID" id="63661362"/>
<feature type="transmembrane region" description="Helical" evidence="1">
    <location>
        <begin position="93"/>
        <end position="114"/>
    </location>
</feature>
<feature type="transmembrane region" description="Helical" evidence="1">
    <location>
        <begin position="20"/>
        <end position="44"/>
    </location>
</feature>
<keyword evidence="2" id="KW-0496">Mitochondrion</keyword>
<reference evidence="2" key="1">
    <citation type="submission" date="2020-05" db="EMBL/GenBank/DDBJ databases">
        <title>Characterization and comparative analysis of mitochondrial genomes of the highly differentiated ciliated protists shed light on the diversity and evolution of the linear molecular architecture.</title>
        <authorList>
            <person name="Zhang T."/>
            <person name="Li C."/>
            <person name="Zhang X."/>
            <person name="Wang C."/>
            <person name="Roger A.J."/>
            <person name="Song W."/>
            <person name="Gao F."/>
        </authorList>
    </citation>
    <scope>NUCLEOTIDE SEQUENCE</scope>
</reference>
<sequence length="115" mass="14266">MLNSWFYLFDYEMWFFNNLAYSFFLKWNFFETYELILPIFLFIYSKSVTFLFIKQVNWYAIVFSVKFFLLIALLIFVRGGIPRYRYDFLTKMGWIKLLSLSLVFFLSFYLLLLLY</sequence>
<dbReference type="EMBL" id="MT471316">
    <property type="protein sequence ID" value="QPL15945.1"/>
    <property type="molecule type" value="Genomic_DNA"/>
</dbReference>
<evidence type="ECO:0000256" key="1">
    <source>
        <dbReference type="SAM" id="Phobius"/>
    </source>
</evidence>
<keyword evidence="1" id="KW-0472">Membrane</keyword>
<dbReference type="AlphaFoldDB" id="A0A7T0M4M5"/>